<dbReference type="EMBL" id="JANUCP010000013">
    <property type="protein sequence ID" value="MCS3921316.1"/>
    <property type="molecule type" value="Genomic_DNA"/>
</dbReference>
<comment type="caution">
    <text evidence="1">The sequence shown here is derived from an EMBL/GenBank/DDBJ whole genome shotgun (WGS) entry which is preliminary data.</text>
</comment>
<dbReference type="RefSeq" id="WP_259102390.1">
    <property type="nucleotide sequence ID" value="NZ_CP130455.1"/>
</dbReference>
<name>A0ABT2ETM9_9BACT</name>
<reference evidence="1 2" key="1">
    <citation type="submission" date="2022-08" db="EMBL/GenBank/DDBJ databases">
        <title>Bacterial and archaeal communities from various locations to study Microbial Dark Matter (Phase II).</title>
        <authorList>
            <person name="Stepanauskas R."/>
        </authorList>
    </citation>
    <scope>NUCLEOTIDE SEQUENCE [LARGE SCALE GENOMIC DNA]</scope>
    <source>
        <strain evidence="1 2">PD1</strain>
    </source>
</reference>
<proteinExistence type="predicted"/>
<organism evidence="1 2">
    <name type="scientific">Candidatus Fervidibacter sacchari</name>
    <dbReference type="NCBI Taxonomy" id="1448929"/>
    <lineage>
        <taxon>Bacteria</taxon>
        <taxon>Candidatus Fervidibacterota</taxon>
        <taxon>Candidatus Fervidibacter</taxon>
    </lineage>
</organism>
<evidence type="ECO:0000313" key="2">
    <source>
        <dbReference type="Proteomes" id="UP001204798"/>
    </source>
</evidence>
<keyword evidence="2" id="KW-1185">Reference proteome</keyword>
<sequence>MAVMLDNLPFSEHARQRMHQRAIKAWMVDVALEFGEKLYDGKGCIRHIVTDRVLENTPYEQFKEKLRGLCVVVSIADGTIVTVEWLRKLRRKTPQRVSTRRAVKNFRWF</sequence>
<evidence type="ECO:0008006" key="3">
    <source>
        <dbReference type="Google" id="ProtNLM"/>
    </source>
</evidence>
<dbReference type="Proteomes" id="UP001204798">
    <property type="component" value="Unassembled WGS sequence"/>
</dbReference>
<evidence type="ECO:0000313" key="1">
    <source>
        <dbReference type="EMBL" id="MCS3921316.1"/>
    </source>
</evidence>
<gene>
    <name evidence="1" type="ORF">M2350_003765</name>
</gene>
<protein>
    <recommendedName>
        <fullName evidence="3">DUF4258 domain-containing protein</fullName>
    </recommendedName>
</protein>
<accession>A0ABT2ETM9</accession>